<dbReference type="RefSeq" id="WP_173316973.1">
    <property type="nucleotide sequence ID" value="NZ_BAAAUE010000022.1"/>
</dbReference>
<evidence type="ECO:0000313" key="1">
    <source>
        <dbReference type="EMBL" id="GFN00751.1"/>
    </source>
</evidence>
<proteinExistence type="predicted"/>
<evidence type="ECO:0000313" key="2">
    <source>
        <dbReference type="EMBL" id="NYE44235.1"/>
    </source>
</evidence>
<reference evidence="2 4" key="2">
    <citation type="submission" date="2020-07" db="EMBL/GenBank/DDBJ databases">
        <title>Sequencing the genomes of 1000 actinobacteria strains.</title>
        <authorList>
            <person name="Klenk H.-P."/>
        </authorList>
    </citation>
    <scope>NUCLEOTIDE SEQUENCE [LARGE SCALE GENOMIC DNA]</scope>
    <source>
        <strain evidence="2 4">DSM 41455</strain>
    </source>
</reference>
<keyword evidence="3" id="KW-1185">Reference proteome</keyword>
<evidence type="ECO:0000313" key="3">
    <source>
        <dbReference type="Proteomes" id="UP000498980"/>
    </source>
</evidence>
<name>A0A7J0CE02_9ACTN</name>
<organism evidence="1 3">
    <name type="scientific">Streptomyces fulvorobeus</name>
    <dbReference type="NCBI Taxonomy" id="284028"/>
    <lineage>
        <taxon>Bacteria</taxon>
        <taxon>Bacillati</taxon>
        <taxon>Actinomycetota</taxon>
        <taxon>Actinomycetes</taxon>
        <taxon>Kitasatosporales</taxon>
        <taxon>Streptomycetaceae</taxon>
        <taxon>Streptomyces</taxon>
    </lineage>
</organism>
<accession>A0A7J0CE02</accession>
<gene>
    <name evidence="2" type="ORF">HEB29_005246</name>
    <name evidence="1" type="ORF">Sfulv_55610</name>
</gene>
<dbReference type="AlphaFoldDB" id="A0A7J0CE02"/>
<dbReference type="Proteomes" id="UP000530403">
    <property type="component" value="Unassembled WGS sequence"/>
</dbReference>
<reference evidence="1 3" key="1">
    <citation type="submission" date="2020-05" db="EMBL/GenBank/DDBJ databases">
        <title>Whole genome shotgun sequence of Streptomyces fulvorobeus NBRC 15897.</title>
        <authorList>
            <person name="Komaki H."/>
            <person name="Tamura T."/>
        </authorList>
    </citation>
    <scope>NUCLEOTIDE SEQUENCE [LARGE SCALE GENOMIC DNA]</scope>
    <source>
        <strain evidence="1 3">NBRC 15897</strain>
    </source>
</reference>
<protein>
    <submittedName>
        <fullName evidence="1">Uncharacterized protein</fullName>
    </submittedName>
</protein>
<dbReference type="NCBIfam" id="NF038082">
    <property type="entry name" value="phiSA1p31"/>
    <property type="match status" value="2"/>
</dbReference>
<dbReference type="EMBL" id="BLWC01000001">
    <property type="protein sequence ID" value="GFN00751.1"/>
    <property type="molecule type" value="Genomic_DNA"/>
</dbReference>
<comment type="caution">
    <text evidence="1">The sequence shown here is derived from an EMBL/GenBank/DDBJ whole genome shotgun (WGS) entry which is preliminary data.</text>
</comment>
<evidence type="ECO:0000313" key="4">
    <source>
        <dbReference type="Proteomes" id="UP000530403"/>
    </source>
</evidence>
<dbReference type="EMBL" id="JACCCF010000001">
    <property type="protein sequence ID" value="NYE44235.1"/>
    <property type="molecule type" value="Genomic_DNA"/>
</dbReference>
<sequence length="243" mass="26588">MTEFKVGDKVRHTWLEAVEVTYGPYTDMRGQTRYMVRVASGGEQPTTPEMMVATPAFSVGDKARRNGHTVEILAGPVEGAVTGAEIYLFKYLDGPDVGKGGGRNASEFEALPTTTYTSPAGITYDLAGEYTDRLGYTWSFTGRHSPDGTPCVTAYGNANNTDTIDGIEDSFGPLCKVTAKPADGFEYEGVVYEYDAEYTDCDGDNWTFYRSTRTGGAPLSTYSSYRSRETLQYVVDNYGPLTK</sequence>
<dbReference type="Proteomes" id="UP000498980">
    <property type="component" value="Unassembled WGS sequence"/>
</dbReference>